<reference evidence="4 5" key="1">
    <citation type="journal article" date="2022" name="Nat. Genet.">
        <title>Improved pea reference genome and pan-genome highlight genomic features and evolutionary characteristics.</title>
        <authorList>
            <person name="Yang T."/>
            <person name="Liu R."/>
            <person name="Luo Y."/>
            <person name="Hu S."/>
            <person name="Wang D."/>
            <person name="Wang C."/>
            <person name="Pandey M.K."/>
            <person name="Ge S."/>
            <person name="Xu Q."/>
            <person name="Li N."/>
            <person name="Li G."/>
            <person name="Huang Y."/>
            <person name="Saxena R.K."/>
            <person name="Ji Y."/>
            <person name="Li M."/>
            <person name="Yan X."/>
            <person name="He Y."/>
            <person name="Liu Y."/>
            <person name="Wang X."/>
            <person name="Xiang C."/>
            <person name="Varshney R.K."/>
            <person name="Ding H."/>
            <person name="Gao S."/>
            <person name="Zong X."/>
        </authorList>
    </citation>
    <scope>NUCLEOTIDE SEQUENCE [LARGE SCALE GENOMIC DNA]</scope>
    <source>
        <strain evidence="4 5">cv. Zhongwan 6</strain>
    </source>
</reference>
<feature type="region of interest" description="Disordered" evidence="2">
    <location>
        <begin position="9"/>
        <end position="30"/>
    </location>
</feature>
<dbReference type="AlphaFoldDB" id="A0A9D4ZZW8"/>
<dbReference type="Proteomes" id="UP001058974">
    <property type="component" value="Chromosome 7"/>
</dbReference>
<feature type="compositionally biased region" description="Polar residues" evidence="2">
    <location>
        <begin position="391"/>
        <end position="410"/>
    </location>
</feature>
<feature type="coiled-coil region" evidence="1">
    <location>
        <begin position="611"/>
        <end position="716"/>
    </location>
</feature>
<feature type="compositionally biased region" description="Low complexity" evidence="2">
    <location>
        <begin position="428"/>
        <end position="446"/>
    </location>
</feature>
<feature type="compositionally biased region" description="Polar residues" evidence="2">
    <location>
        <begin position="15"/>
        <end position="30"/>
    </location>
</feature>
<evidence type="ECO:0000313" key="4">
    <source>
        <dbReference type="EMBL" id="KAI5390561.1"/>
    </source>
</evidence>
<evidence type="ECO:0000259" key="3">
    <source>
        <dbReference type="Pfam" id="PF20167"/>
    </source>
</evidence>
<dbReference type="Gramene" id="Psat07G0574900-T1">
    <property type="protein sequence ID" value="KAI5390561.1"/>
    <property type="gene ID" value="KIW84_075749"/>
</dbReference>
<evidence type="ECO:0000256" key="2">
    <source>
        <dbReference type="SAM" id="MobiDB-lite"/>
    </source>
</evidence>
<name>A0A9D4ZZW8_PEA</name>
<dbReference type="Pfam" id="PF20167">
    <property type="entry name" value="Transposase_32"/>
    <property type="match status" value="1"/>
</dbReference>
<feature type="compositionally biased region" description="Polar residues" evidence="2">
    <location>
        <begin position="480"/>
        <end position="503"/>
    </location>
</feature>
<feature type="compositionally biased region" description="Polar residues" evidence="2">
    <location>
        <begin position="585"/>
        <end position="594"/>
    </location>
</feature>
<feature type="domain" description="Putative plant transposon protein" evidence="3">
    <location>
        <begin position="88"/>
        <end position="268"/>
    </location>
</feature>
<comment type="caution">
    <text evidence="4">The sequence shown here is derived from an EMBL/GenBank/DDBJ whole genome shotgun (WGS) entry which is preliminary data.</text>
</comment>
<feature type="compositionally biased region" description="Low complexity" evidence="2">
    <location>
        <begin position="505"/>
        <end position="515"/>
    </location>
</feature>
<organism evidence="4 5">
    <name type="scientific">Pisum sativum</name>
    <name type="common">Garden pea</name>
    <name type="synonym">Lathyrus oleraceus</name>
    <dbReference type="NCBI Taxonomy" id="3888"/>
    <lineage>
        <taxon>Eukaryota</taxon>
        <taxon>Viridiplantae</taxon>
        <taxon>Streptophyta</taxon>
        <taxon>Embryophyta</taxon>
        <taxon>Tracheophyta</taxon>
        <taxon>Spermatophyta</taxon>
        <taxon>Magnoliopsida</taxon>
        <taxon>eudicotyledons</taxon>
        <taxon>Gunneridae</taxon>
        <taxon>Pentapetalae</taxon>
        <taxon>rosids</taxon>
        <taxon>fabids</taxon>
        <taxon>Fabales</taxon>
        <taxon>Fabaceae</taxon>
        <taxon>Papilionoideae</taxon>
        <taxon>50 kb inversion clade</taxon>
        <taxon>NPAAA clade</taxon>
        <taxon>Hologalegina</taxon>
        <taxon>IRL clade</taxon>
        <taxon>Fabeae</taxon>
        <taxon>Lathyrus</taxon>
    </lineage>
</organism>
<proteinExistence type="predicted"/>
<protein>
    <recommendedName>
        <fullName evidence="3">Putative plant transposon protein domain-containing protein</fullName>
    </recommendedName>
</protein>
<evidence type="ECO:0000256" key="1">
    <source>
        <dbReference type="SAM" id="Coils"/>
    </source>
</evidence>
<feature type="region of interest" description="Disordered" evidence="2">
    <location>
        <begin position="585"/>
        <end position="606"/>
    </location>
</feature>
<keyword evidence="1" id="KW-0175">Coiled coil</keyword>
<keyword evidence="5" id="KW-1185">Reference proteome</keyword>
<dbReference type="EMBL" id="JAMSHJ010000007">
    <property type="protein sequence ID" value="KAI5390561.1"/>
    <property type="molecule type" value="Genomic_DNA"/>
</dbReference>
<feature type="compositionally biased region" description="Polar residues" evidence="2">
    <location>
        <begin position="516"/>
        <end position="533"/>
    </location>
</feature>
<evidence type="ECO:0000313" key="5">
    <source>
        <dbReference type="Proteomes" id="UP001058974"/>
    </source>
</evidence>
<sequence length="740" mass="82536">MDAQQQQVFNFSQQMESNTTAQSSSISTPTVTGVSITPVYKEPHVLDRQPHINLATPFEGLEVLCETLVDFDNMRRNGVDLTEELRQQGWENYFQRLYGPVYPNLIKEFWRFADADDHFIVSYVLGVKIVITEKSIASLLNMEKTGGRRIYDINPRSRYIAQVINPTIFKPNTEGNPSKNKELHQNLRVWLKIILGTIHHRPASNSSDYINTDQKCILYCIHKGLKLCLPALLFRYLRDSVRETRNNMKPRTYIPLGRLLSDVLIENGLVDHLEKNKLMEDLAIDTGKPLNARNLKSMGILKKIQVRPTLDTSWDALKDQRKLPHGLARFFKNEPRDAILFYMQRLKDEGVDISDFRLDDCLDSEEDFVRFKRCPSEKKSSKAKKARLGETSGTRSPAPLQVTTGTSAPSIPSEHLMASSNPLPIPPIYTSSETPPSTTRTSQPLPNFNLAHTTTSSSSSSALESPPYLNLSSDPEHSDPNSPTIAQIQAQNLASQQPTQPEITSPPQQTTNTPSEAQPSDLHTSDITLPNTSAEPEPEPEAEPEPLTLNLSPPTSPPHTSEPDLSIPTLEEAIMLFAGASVQKVKSLTSNSGISDDPDSHISEQVRNDFIRDAEARLQERLAREAEEEARRLEEERAREAEILRAKEAEAKALADAAAAAEAEAQAAAEVEEKAAAEAQQALTQGESSSIVPMVLQTLEELKKDQKELCARMDKQDTVNDNIQNMLAQLLQRMPPPPNP</sequence>
<feature type="region of interest" description="Disordered" evidence="2">
    <location>
        <begin position="374"/>
        <end position="568"/>
    </location>
</feature>
<dbReference type="InterPro" id="IPR046796">
    <property type="entry name" value="Transposase_32_dom"/>
</dbReference>
<gene>
    <name evidence="4" type="ORF">KIW84_075749</name>
</gene>
<accession>A0A9D4ZZW8</accession>